<protein>
    <submittedName>
        <fullName evidence="1">Uncharacterized protein</fullName>
    </submittedName>
</protein>
<comment type="caution">
    <text evidence="1">The sequence shown here is derived from an EMBL/GenBank/DDBJ whole genome shotgun (WGS) entry which is preliminary data.</text>
</comment>
<dbReference type="EMBL" id="BRYB01004734">
    <property type="protein sequence ID" value="GMI35896.1"/>
    <property type="molecule type" value="Genomic_DNA"/>
</dbReference>
<evidence type="ECO:0000313" key="1">
    <source>
        <dbReference type="EMBL" id="GMI35896.1"/>
    </source>
</evidence>
<organism evidence="1 2">
    <name type="scientific">Tetraparma gracilis</name>
    <dbReference type="NCBI Taxonomy" id="2962635"/>
    <lineage>
        <taxon>Eukaryota</taxon>
        <taxon>Sar</taxon>
        <taxon>Stramenopiles</taxon>
        <taxon>Ochrophyta</taxon>
        <taxon>Bolidophyceae</taxon>
        <taxon>Parmales</taxon>
        <taxon>Triparmaceae</taxon>
        <taxon>Tetraparma</taxon>
    </lineage>
</organism>
<evidence type="ECO:0000313" key="2">
    <source>
        <dbReference type="Proteomes" id="UP001165060"/>
    </source>
</evidence>
<sequence length="126" mass="13476">MWCEAFLCPVLSMSISRLALMEHRGLRPDPTDWQIIRCSNCLQCLASVAYCVSCIVSITVGGEAGEIARIVAYSIDAVACCFTSSVGGCMYIQVREEVNSDGKAGARPPVVVAEAVEGPGKAQMER</sequence>
<reference evidence="1 2" key="1">
    <citation type="journal article" date="2023" name="Commun. Biol.">
        <title>Genome analysis of Parmales, the sister group of diatoms, reveals the evolutionary specialization of diatoms from phago-mixotrophs to photoautotrophs.</title>
        <authorList>
            <person name="Ban H."/>
            <person name="Sato S."/>
            <person name="Yoshikawa S."/>
            <person name="Yamada K."/>
            <person name="Nakamura Y."/>
            <person name="Ichinomiya M."/>
            <person name="Sato N."/>
            <person name="Blanc-Mathieu R."/>
            <person name="Endo H."/>
            <person name="Kuwata A."/>
            <person name="Ogata H."/>
        </authorList>
    </citation>
    <scope>NUCLEOTIDE SEQUENCE [LARGE SCALE GENOMIC DNA]</scope>
</reference>
<gene>
    <name evidence="1" type="ORF">TeGR_g4642</name>
</gene>
<keyword evidence="2" id="KW-1185">Reference proteome</keyword>
<dbReference type="Proteomes" id="UP001165060">
    <property type="component" value="Unassembled WGS sequence"/>
</dbReference>
<name>A0ABQ6MY46_9STRA</name>
<accession>A0ABQ6MY46</accession>
<proteinExistence type="predicted"/>